<accession>A0A7R9KYI8</accession>
<protein>
    <recommendedName>
        <fullName evidence="5">Calponin-homology (CH) domain-containing protein</fullName>
    </recommendedName>
</protein>
<dbReference type="AlphaFoldDB" id="A0A7R9KYI8"/>
<dbReference type="InterPro" id="IPR001589">
    <property type="entry name" value="Actinin_actin-bd_CS"/>
</dbReference>
<dbReference type="PROSITE" id="PS00019">
    <property type="entry name" value="ACTININ_1"/>
    <property type="match status" value="1"/>
</dbReference>
<evidence type="ECO:0000259" key="5">
    <source>
        <dbReference type="PROSITE" id="PS50021"/>
    </source>
</evidence>
<dbReference type="EMBL" id="OC862770">
    <property type="protein sequence ID" value="CAD7630509.1"/>
    <property type="molecule type" value="Genomic_DNA"/>
</dbReference>
<name>A0A7R9KYI8_9ACAR</name>
<dbReference type="PROSITE" id="PS00020">
    <property type="entry name" value="ACTININ_2"/>
    <property type="match status" value="1"/>
</dbReference>
<dbReference type="Proteomes" id="UP000759131">
    <property type="component" value="Unassembled WGS sequence"/>
</dbReference>
<dbReference type="OrthoDB" id="6627073at2759"/>
<dbReference type="InterPro" id="IPR018159">
    <property type="entry name" value="Spectrin/alpha-actinin"/>
</dbReference>
<evidence type="ECO:0000256" key="3">
    <source>
        <dbReference type="SAM" id="Coils"/>
    </source>
</evidence>
<dbReference type="Gene3D" id="1.20.58.60">
    <property type="match status" value="4"/>
</dbReference>
<evidence type="ECO:0000313" key="7">
    <source>
        <dbReference type="Proteomes" id="UP000759131"/>
    </source>
</evidence>
<evidence type="ECO:0000256" key="4">
    <source>
        <dbReference type="SAM" id="MobiDB-lite"/>
    </source>
</evidence>
<proteinExistence type="predicted"/>
<dbReference type="Pfam" id="PF00307">
    <property type="entry name" value="CH"/>
    <property type="match status" value="2"/>
</dbReference>
<dbReference type="SUPFAM" id="SSF46966">
    <property type="entry name" value="Spectrin repeat"/>
    <property type="match status" value="5"/>
</dbReference>
<keyword evidence="1" id="KW-0677">Repeat</keyword>
<evidence type="ECO:0000313" key="6">
    <source>
        <dbReference type="EMBL" id="CAD7630509.1"/>
    </source>
</evidence>
<feature type="region of interest" description="Disordered" evidence="4">
    <location>
        <begin position="617"/>
        <end position="658"/>
    </location>
</feature>
<dbReference type="Gene3D" id="1.10.418.10">
    <property type="entry name" value="Calponin-like domain"/>
    <property type="match status" value="2"/>
</dbReference>
<dbReference type="SMART" id="SM00033">
    <property type="entry name" value="CH"/>
    <property type="match status" value="2"/>
</dbReference>
<organism evidence="6">
    <name type="scientific">Medioppia subpectinata</name>
    <dbReference type="NCBI Taxonomy" id="1979941"/>
    <lineage>
        <taxon>Eukaryota</taxon>
        <taxon>Metazoa</taxon>
        <taxon>Ecdysozoa</taxon>
        <taxon>Arthropoda</taxon>
        <taxon>Chelicerata</taxon>
        <taxon>Arachnida</taxon>
        <taxon>Acari</taxon>
        <taxon>Acariformes</taxon>
        <taxon>Sarcoptiformes</taxon>
        <taxon>Oribatida</taxon>
        <taxon>Brachypylina</taxon>
        <taxon>Oppioidea</taxon>
        <taxon>Oppiidae</taxon>
        <taxon>Medioppia</taxon>
    </lineage>
</organism>
<dbReference type="InterPro" id="IPR001715">
    <property type="entry name" value="CH_dom"/>
</dbReference>
<gene>
    <name evidence="6" type="ORF">OSB1V03_LOCUS10922</name>
</gene>
<dbReference type="PANTHER" id="PTHR11915">
    <property type="entry name" value="SPECTRIN/FILAMIN RELATED CYTOSKELETAL PROTEIN"/>
    <property type="match status" value="1"/>
</dbReference>
<feature type="domain" description="Calponin-homology (CH)" evidence="5">
    <location>
        <begin position="125"/>
        <end position="230"/>
    </location>
</feature>
<feature type="compositionally biased region" description="Low complexity" evidence="4">
    <location>
        <begin position="620"/>
        <end position="634"/>
    </location>
</feature>
<dbReference type="SMART" id="SM00150">
    <property type="entry name" value="SPEC"/>
    <property type="match status" value="4"/>
</dbReference>
<keyword evidence="7" id="KW-1185">Reference proteome</keyword>
<reference evidence="6" key="1">
    <citation type="submission" date="2020-11" db="EMBL/GenBank/DDBJ databases">
        <authorList>
            <person name="Tran Van P."/>
        </authorList>
    </citation>
    <scope>NUCLEOTIDE SEQUENCE</scope>
</reference>
<keyword evidence="2" id="KW-0009">Actin-binding</keyword>
<dbReference type="InterPro" id="IPR002017">
    <property type="entry name" value="Spectrin_repeat"/>
</dbReference>
<evidence type="ECO:0000256" key="2">
    <source>
        <dbReference type="ARBA" id="ARBA00023203"/>
    </source>
</evidence>
<dbReference type="SUPFAM" id="SSF47576">
    <property type="entry name" value="Calponin-homology domain, CH-domain"/>
    <property type="match status" value="1"/>
</dbReference>
<dbReference type="CDD" id="cd00176">
    <property type="entry name" value="SPEC"/>
    <property type="match status" value="2"/>
</dbReference>
<dbReference type="EMBL" id="CAJPIZ010008195">
    <property type="protein sequence ID" value="CAG2110939.1"/>
    <property type="molecule type" value="Genomic_DNA"/>
</dbReference>
<feature type="domain" description="Calponin-homology (CH)" evidence="5">
    <location>
        <begin position="6"/>
        <end position="110"/>
    </location>
</feature>
<feature type="compositionally biased region" description="Low complexity" evidence="4">
    <location>
        <begin position="642"/>
        <end position="656"/>
    </location>
</feature>
<dbReference type="GO" id="GO:0003779">
    <property type="term" value="F:actin binding"/>
    <property type="evidence" value="ECO:0007669"/>
    <property type="project" value="UniProtKB-KW"/>
</dbReference>
<dbReference type="CDD" id="cd21186">
    <property type="entry name" value="CH_DMD-like_rpt1"/>
    <property type="match status" value="1"/>
</dbReference>
<dbReference type="PROSITE" id="PS50021">
    <property type="entry name" value="CH"/>
    <property type="match status" value="2"/>
</dbReference>
<evidence type="ECO:0000256" key="1">
    <source>
        <dbReference type="ARBA" id="ARBA00022737"/>
    </source>
</evidence>
<dbReference type="Pfam" id="PF00435">
    <property type="entry name" value="Spectrin"/>
    <property type="match status" value="3"/>
</dbReference>
<sequence length="862" mass="99465">MNEREDVQKKTFTKWMNSYLSKRSEALIQDLFVDLRDGTKLISLLEILCNRQIKREKGRLKVHHLNNVGQALEVLELNNVKLVNISTNDIVDGNPKLTLGLVWSIILHWQVHGLLKAMAQDMQHQNLEKTLLSWCRSNTSGYEGVDITNFTTSWSDGLAFNALLHRFRPHLFDYKSLLKKDANSRLIHAFDFAFRHLQIEKLLDTEDINTSRPDKKSVMMYVMCFFKALQNDSADTSDSKCEASSSDLDQRKIAEYQSNLEDILTWMLGAEEQLNNCEPIANKELETVKHLFHDNELFMIELSHYQQKIEEMFSEGQQLIRSDVCDSDERDEISLQMELLNARWDQLRFKAMERQQQLNDSLMNLQQKQLDSLREWLTSAEVKICDFSNIGANLAAVKDQLKQHKLLMKQVEQQQEVVNLVSNMVVINDDSNSDNDFGALEDQLEALAERWRHVCRFVEDTGNTLHTIYNSWKILNEEEKKFSQWLTKLDRRLTEMEDAATETSPGSKFVLDLVKRLQRMESEMECQQTNSSNLADQAQILLARLTRGSDAAQEITRNLDRLMQHWDAILQRMEQLGETLNTLSQPASRLVARQEGDLLQHWDAILQRMEQLGETLNTLSQPASRSSTSSQASSPDKKEISSSETSSTASTPTTTSAKKRRLDSWRIQEWQRALDTLSSWLERVEEALGIDTDDEEGSLLWESLAIEEQQVLLEDTEADVELRKTEFEQLISQGKQIVDDLTSIGEDSQTIEEVVHTILERWIEVNQVLDERQQRVIAFLEVNRIHSESDAMTRVLETHHKWLETAEEAINKAEELPKLLDQSKLRLKSMQSQKEKVQKITEDVLRLCVEIPSSSTDSAILL</sequence>
<feature type="coiled-coil region" evidence="3">
    <location>
        <begin position="510"/>
        <end position="537"/>
    </location>
</feature>
<dbReference type="InterPro" id="IPR036872">
    <property type="entry name" value="CH_dom_sf"/>
</dbReference>
<keyword evidence="3" id="KW-0175">Coiled coil</keyword>